<keyword evidence="7" id="KW-1185">Reference proteome</keyword>
<protein>
    <recommendedName>
        <fullName evidence="4">Small ribosomal subunit protein bS21</fullName>
    </recommendedName>
</protein>
<organism evidence="6 7">
    <name type="scientific">Sungkyunkwania multivorans</name>
    <dbReference type="NCBI Taxonomy" id="1173618"/>
    <lineage>
        <taxon>Bacteria</taxon>
        <taxon>Pseudomonadati</taxon>
        <taxon>Bacteroidota</taxon>
        <taxon>Flavobacteriia</taxon>
        <taxon>Flavobacteriales</taxon>
        <taxon>Flavobacteriaceae</taxon>
        <taxon>Sungkyunkwania</taxon>
    </lineage>
</organism>
<evidence type="ECO:0000256" key="2">
    <source>
        <dbReference type="ARBA" id="ARBA00022980"/>
    </source>
</evidence>
<keyword evidence="2 6" id="KW-0689">Ribosomal protein</keyword>
<comment type="caution">
    <text evidence="6">The sequence shown here is derived from an EMBL/GenBank/DDBJ whole genome shotgun (WGS) entry which is preliminary data.</text>
</comment>
<dbReference type="RefSeq" id="WP_386408587.1">
    <property type="nucleotide sequence ID" value="NZ_JBHTJH010000017.1"/>
</dbReference>
<evidence type="ECO:0000313" key="7">
    <source>
        <dbReference type="Proteomes" id="UP001596978"/>
    </source>
</evidence>
<evidence type="ECO:0000256" key="4">
    <source>
        <dbReference type="ARBA" id="ARBA00035135"/>
    </source>
</evidence>
<gene>
    <name evidence="6" type="ORF">ACFQ1M_12180</name>
</gene>
<evidence type="ECO:0000313" key="6">
    <source>
        <dbReference type="EMBL" id="MFD0862964.1"/>
    </source>
</evidence>
<feature type="coiled-coil region" evidence="5">
    <location>
        <begin position="9"/>
        <end position="36"/>
    </location>
</feature>
<reference evidence="7" key="1">
    <citation type="journal article" date="2019" name="Int. J. Syst. Evol. Microbiol.">
        <title>The Global Catalogue of Microorganisms (GCM) 10K type strain sequencing project: providing services to taxonomists for standard genome sequencing and annotation.</title>
        <authorList>
            <consortium name="The Broad Institute Genomics Platform"/>
            <consortium name="The Broad Institute Genome Sequencing Center for Infectious Disease"/>
            <person name="Wu L."/>
            <person name="Ma J."/>
        </authorList>
    </citation>
    <scope>NUCLEOTIDE SEQUENCE [LARGE SCALE GENOMIC DNA]</scope>
    <source>
        <strain evidence="7">CCUG 62952</strain>
    </source>
</reference>
<dbReference type="Proteomes" id="UP001596978">
    <property type="component" value="Unassembled WGS sequence"/>
</dbReference>
<proteinExistence type="inferred from homology"/>
<name>A0ABW3CYR5_9FLAO</name>
<keyword evidence="5" id="KW-0175">Coiled coil</keyword>
<evidence type="ECO:0000256" key="5">
    <source>
        <dbReference type="SAM" id="Coils"/>
    </source>
</evidence>
<dbReference type="Pfam" id="PF01165">
    <property type="entry name" value="Ribosomal_S21"/>
    <property type="match status" value="1"/>
</dbReference>
<evidence type="ECO:0000256" key="1">
    <source>
        <dbReference type="ARBA" id="ARBA00006640"/>
    </source>
</evidence>
<dbReference type="InterPro" id="IPR001911">
    <property type="entry name" value="Ribosomal_bS21"/>
</dbReference>
<accession>A0ABW3CYR5</accession>
<comment type="similarity">
    <text evidence="1">Belongs to the bacterial ribosomal protein bS21 family.</text>
</comment>
<sequence>MLIIKILPGENIERALKKYRNKVRKTQQLKRIKENREFIKKSREKREGLEKAIYRNEYFRKNEE</sequence>
<evidence type="ECO:0000256" key="3">
    <source>
        <dbReference type="ARBA" id="ARBA00023274"/>
    </source>
</evidence>
<dbReference type="EMBL" id="JBHTJH010000017">
    <property type="protein sequence ID" value="MFD0862964.1"/>
    <property type="molecule type" value="Genomic_DNA"/>
</dbReference>
<keyword evidence="3" id="KW-0687">Ribonucleoprotein</keyword>
<dbReference type="GO" id="GO:0005840">
    <property type="term" value="C:ribosome"/>
    <property type="evidence" value="ECO:0007669"/>
    <property type="project" value="UniProtKB-KW"/>
</dbReference>